<organism evidence="7 8">
    <name type="scientific">Trypanosoma theileri</name>
    <dbReference type="NCBI Taxonomy" id="67003"/>
    <lineage>
        <taxon>Eukaryota</taxon>
        <taxon>Discoba</taxon>
        <taxon>Euglenozoa</taxon>
        <taxon>Kinetoplastea</taxon>
        <taxon>Metakinetoplastina</taxon>
        <taxon>Trypanosomatida</taxon>
        <taxon>Trypanosomatidae</taxon>
        <taxon>Trypanosoma</taxon>
    </lineage>
</organism>
<dbReference type="GO" id="GO:0071949">
    <property type="term" value="F:FAD binding"/>
    <property type="evidence" value="ECO:0007669"/>
    <property type="project" value="TreeGrafter"/>
</dbReference>
<evidence type="ECO:0000256" key="5">
    <source>
        <dbReference type="SAM" id="MobiDB-lite"/>
    </source>
</evidence>
<dbReference type="GeneID" id="39988469"/>
<dbReference type="InterPro" id="IPR036155">
    <property type="entry name" value="Crypto/Photolyase_N_sf"/>
</dbReference>
<dbReference type="InterPro" id="IPR005101">
    <property type="entry name" value="Cryptochr/Photolyase_FAD-bd"/>
</dbReference>
<dbReference type="PANTHER" id="PTHR11455">
    <property type="entry name" value="CRYPTOCHROME"/>
    <property type="match status" value="1"/>
</dbReference>
<feature type="compositionally biased region" description="Low complexity" evidence="5">
    <location>
        <begin position="850"/>
        <end position="862"/>
    </location>
</feature>
<keyword evidence="3 4" id="KW-0274">FAD</keyword>
<protein>
    <submittedName>
        <fullName evidence="7">Putative DNA photolyase, putative,cryptochrome</fullName>
    </submittedName>
</protein>
<dbReference type="OrthoDB" id="435881at2759"/>
<dbReference type="Gene3D" id="1.10.579.10">
    <property type="entry name" value="DNA Cyclobutane Dipyrimidine Photolyase, subunit A, domain 3"/>
    <property type="match status" value="1"/>
</dbReference>
<dbReference type="Gene3D" id="1.25.40.80">
    <property type="match status" value="1"/>
</dbReference>
<reference evidence="7 8" key="1">
    <citation type="submission" date="2017-03" db="EMBL/GenBank/DDBJ databases">
        <title>An alternative strategy for trypanosome survival in the mammalian bloodstream revealed through genome and transcriptome analysis of the ubiquitous bovine parasite Trypanosoma (Megatrypanum) theileri.</title>
        <authorList>
            <person name="Kelly S."/>
            <person name="Ivens A."/>
            <person name="Mott A."/>
            <person name="O'Neill E."/>
            <person name="Emms D."/>
            <person name="Macleod O."/>
            <person name="Voorheis P."/>
            <person name="Matthews J."/>
            <person name="Matthews K."/>
            <person name="Carrington M."/>
        </authorList>
    </citation>
    <scope>NUCLEOTIDE SEQUENCE [LARGE SCALE GENOMIC DNA]</scope>
    <source>
        <strain evidence="7">Edinburgh</strain>
    </source>
</reference>
<feature type="region of interest" description="Disordered" evidence="5">
    <location>
        <begin position="821"/>
        <end position="862"/>
    </location>
</feature>
<proteinExistence type="inferred from homology"/>
<dbReference type="PANTHER" id="PTHR11455:SF22">
    <property type="entry name" value="CRYPTOCHROME DASH"/>
    <property type="match status" value="1"/>
</dbReference>
<evidence type="ECO:0000313" key="8">
    <source>
        <dbReference type="Proteomes" id="UP000192257"/>
    </source>
</evidence>
<gene>
    <name evidence="7" type="ORF">TM35_000312080</name>
</gene>
<dbReference type="GO" id="GO:0000719">
    <property type="term" value="P:photoreactive repair"/>
    <property type="evidence" value="ECO:0007669"/>
    <property type="project" value="TreeGrafter"/>
</dbReference>
<dbReference type="Pfam" id="PF00875">
    <property type="entry name" value="DNA_photolyase"/>
    <property type="match status" value="1"/>
</dbReference>
<name>A0A1X0NMQ9_9TRYP</name>
<dbReference type="AlphaFoldDB" id="A0A1X0NMQ9"/>
<accession>A0A1X0NMQ9</accession>
<dbReference type="PROSITE" id="PS51645">
    <property type="entry name" value="PHR_CRY_ALPHA_BETA"/>
    <property type="match status" value="1"/>
</dbReference>
<dbReference type="EMBL" id="NBCO01000031">
    <property type="protein sequence ID" value="ORC86022.1"/>
    <property type="molecule type" value="Genomic_DNA"/>
</dbReference>
<evidence type="ECO:0000259" key="6">
    <source>
        <dbReference type="PROSITE" id="PS51645"/>
    </source>
</evidence>
<feature type="binding site" evidence="4">
    <location>
        <position position="558"/>
    </location>
    <ligand>
        <name>FAD</name>
        <dbReference type="ChEBI" id="CHEBI:57692"/>
    </ligand>
</feature>
<evidence type="ECO:0000256" key="4">
    <source>
        <dbReference type="PIRSR" id="PIRSR602081-1"/>
    </source>
</evidence>
<dbReference type="InterPro" id="IPR036134">
    <property type="entry name" value="Crypto/Photolyase_FAD-like_sf"/>
</dbReference>
<dbReference type="STRING" id="67003.A0A1X0NMQ9"/>
<comment type="similarity">
    <text evidence="1">Belongs to the DNA photolyase class-1 family.</text>
</comment>
<keyword evidence="8" id="KW-1185">Reference proteome</keyword>
<comment type="cofactor">
    <cofactor evidence="4">
        <name>FAD</name>
        <dbReference type="ChEBI" id="CHEBI:57692"/>
    </cofactor>
    <text evidence="4">Binds 1 FAD per subunit.</text>
</comment>
<dbReference type="SUPFAM" id="SSF52425">
    <property type="entry name" value="Cryptochrome/photolyase, N-terminal domain"/>
    <property type="match status" value="1"/>
</dbReference>
<feature type="region of interest" description="Disordered" evidence="5">
    <location>
        <begin position="126"/>
        <end position="153"/>
    </location>
</feature>
<sequence>MKRISLRVSPSPSLPRHFSSSSCLSSSLTTVCRYGSHQSISFSHDLGEESVVHMNMNMEQQEEFINQAELFASMEDVETPVFNYKLEETPVVIDTEVIADAKELENVAANELLNEDEEILLMPDLNEENTNDNNSNRNMKKKKMESNLSVPPPSETWIARMQDASSYLSKQDALYLSIPTPEEVQLPPPTSPELSSCVMVVFAANDLRVHDNYALALAAVRAEQAGGIPVVAVAVVDYRLFAQPSAVGAFFRQSPMRARFFLETLEKLREKLERELHVPLLIRCGRPEEHIPRLAVECGATDVFLTTQYAPHEKYVHDTIMERIKHRRWISRDAETGLIATEHDATLIHPYSMHSSNSSHHCKHIVITREAPVPHSVWQTTLIHVDDLPVSVASMREGERWYHDDVTIARIRPTRPYDSYISRLSALPSRSELLPTSSELRGIHSPPAYRGALPTLTELGYGSAEAFVVSEVIATQSSHPPGEVAAMERVDAWLADAGVTSLLRTGREHRTNTKLYSQRLSRLSPYIALGSLSPRRLYESLRVYTSEHLRDQFVQMQYREALLRLSRRDYWHWMGLRYGPQLFFPYGPRPEHTDDIPDWRHDAKIVQKWCAGLTGIPLADAAMRELNTTGFVAHEGRQALAWLLTRGYGQDWRLGAEWLERCSLDYDPFICYGNFAYCSELIRDDFGEAVRNIHWLAHHHDQTGIYVKKWLPQLSKIPPVYIHRPHVLTPRMQAMHGIQLGKNYPYPLKLWDGAQYTLSSEELTTHFDRESLWQEKAKNGAGGSGYTEALRHGLAIMKVNEWNASDSLDEVKQRPWVHHLPKSAFPDNEEEEEMHHITAQHNRPAENKVQQQYQQEQFVSLE</sequence>
<dbReference type="InterPro" id="IPR014729">
    <property type="entry name" value="Rossmann-like_a/b/a_fold"/>
</dbReference>
<dbReference type="GO" id="GO:0003904">
    <property type="term" value="F:deoxyribodipyrimidine photo-lyase activity"/>
    <property type="evidence" value="ECO:0007669"/>
    <property type="project" value="TreeGrafter"/>
</dbReference>
<evidence type="ECO:0000313" key="7">
    <source>
        <dbReference type="EMBL" id="ORC86022.1"/>
    </source>
</evidence>
<dbReference type="Pfam" id="PF03441">
    <property type="entry name" value="FAD_binding_7"/>
    <property type="match status" value="1"/>
</dbReference>
<dbReference type="VEuPathDB" id="TriTrypDB:TM35_000312080"/>
<dbReference type="Gene3D" id="3.40.50.620">
    <property type="entry name" value="HUPs"/>
    <property type="match status" value="1"/>
</dbReference>
<dbReference type="InterPro" id="IPR002081">
    <property type="entry name" value="Cryptochrome/DNA_photolyase_1"/>
</dbReference>
<dbReference type="SUPFAM" id="SSF48173">
    <property type="entry name" value="Cryptochrome/photolyase FAD-binding domain"/>
    <property type="match status" value="1"/>
</dbReference>
<evidence type="ECO:0000256" key="1">
    <source>
        <dbReference type="ARBA" id="ARBA00005862"/>
    </source>
</evidence>
<dbReference type="InterPro" id="IPR006050">
    <property type="entry name" value="DNA_photolyase_N"/>
</dbReference>
<dbReference type="Proteomes" id="UP000192257">
    <property type="component" value="Unassembled WGS sequence"/>
</dbReference>
<comment type="caution">
    <text evidence="7">The sequence shown here is derived from an EMBL/GenBank/DDBJ whole genome shotgun (WGS) entry which is preliminary data.</text>
</comment>
<keyword evidence="7" id="KW-0456">Lyase</keyword>
<dbReference type="GO" id="GO:0003677">
    <property type="term" value="F:DNA binding"/>
    <property type="evidence" value="ECO:0007669"/>
    <property type="project" value="TreeGrafter"/>
</dbReference>
<feature type="binding site" evidence="4">
    <location>
        <begin position="665"/>
        <end position="667"/>
    </location>
    <ligand>
        <name>FAD</name>
        <dbReference type="ChEBI" id="CHEBI:57692"/>
    </ligand>
</feature>
<evidence type="ECO:0000256" key="3">
    <source>
        <dbReference type="ARBA" id="ARBA00022827"/>
    </source>
</evidence>
<keyword evidence="2 4" id="KW-0285">Flavoprotein</keyword>
<dbReference type="RefSeq" id="XP_028880088.1">
    <property type="nucleotide sequence ID" value="XM_029028689.1"/>
</dbReference>
<evidence type="ECO:0000256" key="2">
    <source>
        <dbReference type="ARBA" id="ARBA00022630"/>
    </source>
</evidence>
<feature type="domain" description="Photolyase/cryptochrome alpha/beta" evidence="6">
    <location>
        <begin position="197"/>
        <end position="348"/>
    </location>
</feature>